<evidence type="ECO:0000256" key="8">
    <source>
        <dbReference type="RuleBase" id="RU000461"/>
    </source>
</evidence>
<proteinExistence type="inferred from homology"/>
<evidence type="ECO:0000313" key="10">
    <source>
        <dbReference type="EMBL" id="KAJ4115406.1"/>
    </source>
</evidence>
<gene>
    <name evidence="10" type="ORF">NW768_011258</name>
</gene>
<comment type="cofactor">
    <cofactor evidence="1">
        <name>heme</name>
        <dbReference type="ChEBI" id="CHEBI:30413"/>
    </cofactor>
</comment>
<evidence type="ECO:0000256" key="4">
    <source>
        <dbReference type="ARBA" id="ARBA00022723"/>
    </source>
</evidence>
<evidence type="ECO:0000313" key="11">
    <source>
        <dbReference type="Proteomes" id="UP001152024"/>
    </source>
</evidence>
<dbReference type="PROSITE" id="PS00086">
    <property type="entry name" value="CYTOCHROME_P450"/>
    <property type="match status" value="1"/>
</dbReference>
<keyword evidence="6 8" id="KW-0408">Iron</keyword>
<keyword evidence="11" id="KW-1185">Reference proteome</keyword>
<dbReference type="InterPro" id="IPR002403">
    <property type="entry name" value="Cyt_P450_E_grp-IV"/>
</dbReference>
<dbReference type="InterPro" id="IPR001128">
    <property type="entry name" value="Cyt_P450"/>
</dbReference>
<dbReference type="PANTHER" id="PTHR46206">
    <property type="entry name" value="CYTOCHROME P450"/>
    <property type="match status" value="1"/>
</dbReference>
<dbReference type="CDD" id="cd11041">
    <property type="entry name" value="CYP503A1-like"/>
    <property type="match status" value="1"/>
</dbReference>
<evidence type="ECO:0000256" key="3">
    <source>
        <dbReference type="ARBA" id="ARBA00022617"/>
    </source>
</evidence>
<keyword evidence="9" id="KW-1133">Transmembrane helix</keyword>
<evidence type="ECO:0000256" key="5">
    <source>
        <dbReference type="ARBA" id="ARBA00023002"/>
    </source>
</evidence>
<dbReference type="Pfam" id="PF00067">
    <property type="entry name" value="p450"/>
    <property type="match status" value="1"/>
</dbReference>
<comment type="similarity">
    <text evidence="2 8">Belongs to the cytochrome P450 family.</text>
</comment>
<evidence type="ECO:0000256" key="1">
    <source>
        <dbReference type="ARBA" id="ARBA00001971"/>
    </source>
</evidence>
<name>A0ABQ8QYV2_FUSEQ</name>
<dbReference type="SUPFAM" id="SSF48264">
    <property type="entry name" value="Cytochrome P450"/>
    <property type="match status" value="1"/>
</dbReference>
<keyword evidence="9" id="KW-0472">Membrane</keyword>
<evidence type="ECO:0000256" key="2">
    <source>
        <dbReference type="ARBA" id="ARBA00010617"/>
    </source>
</evidence>
<dbReference type="InterPro" id="IPR036396">
    <property type="entry name" value="Cyt_P450_sf"/>
</dbReference>
<feature type="transmembrane region" description="Helical" evidence="9">
    <location>
        <begin position="12"/>
        <end position="33"/>
    </location>
</feature>
<keyword evidence="3 8" id="KW-0349">Heme</keyword>
<evidence type="ECO:0000256" key="9">
    <source>
        <dbReference type="SAM" id="Phobius"/>
    </source>
</evidence>
<accession>A0ABQ8QYV2</accession>
<dbReference type="PRINTS" id="PR00385">
    <property type="entry name" value="P450"/>
</dbReference>
<dbReference type="Gene3D" id="1.10.630.10">
    <property type="entry name" value="Cytochrome P450"/>
    <property type="match status" value="1"/>
</dbReference>
<keyword evidence="7 8" id="KW-0503">Monooxygenase</keyword>
<keyword evidence="4 8" id="KW-0479">Metal-binding</keyword>
<comment type="caution">
    <text evidence="10">The sequence shown here is derived from an EMBL/GenBank/DDBJ whole genome shotgun (WGS) entry which is preliminary data.</text>
</comment>
<keyword evidence="5 8" id="KW-0560">Oxidoreductase</keyword>
<keyword evidence="9" id="KW-0812">Transmembrane</keyword>
<dbReference type="InterPro" id="IPR017972">
    <property type="entry name" value="Cyt_P450_CS"/>
</dbReference>
<reference evidence="10" key="1">
    <citation type="submission" date="2022-09" db="EMBL/GenBank/DDBJ databases">
        <title>Fusarium specimens isolated from Avocado Roots.</title>
        <authorList>
            <person name="Stajich J."/>
            <person name="Roper C."/>
            <person name="Heimlech-Rivalta G."/>
        </authorList>
    </citation>
    <scope>NUCLEOTIDE SEQUENCE</scope>
    <source>
        <strain evidence="10">CF00095</strain>
    </source>
</reference>
<dbReference type="PRINTS" id="PR00465">
    <property type="entry name" value="EP450IV"/>
</dbReference>
<evidence type="ECO:0000256" key="6">
    <source>
        <dbReference type="ARBA" id="ARBA00023004"/>
    </source>
</evidence>
<sequence length="513" mass="58352">MSTKLDTILDNPQYAILCGITVFTLFIVQFALLDRGGKYPLLNPKGSLELTTNRVVREFISDSRNVLAKGKSLFEDQLYRVNTDWGQVVVIPPQFLDALKSHKDLNFIIPAQDDSHCYIPGFEPFAADRNLTKVVIKYLTKALNKITGPLSEEASLAFRHVISDSPEWHEIQPQPTFVRIISRMSSRVFMGEDLCRNEEWVKLAGDYTVQSFKTGDELRMYPRWSRPFVHHFLPSCKEVRRTLDAARKCLNPYLERRNAIKAEALAKGESCPFDTSFEWFEKEYSEHDPATAQLSLSLVAIHTTTDLLMETVFNIAQHPELLAPLREEIVHVLSTEGLKKTALLNLKLMDSVLKESQRLRPVLLGSFRRLATADITLPNGDVVKKGTKILCSNAHMWSSDSHESGDKFDGYRFLRMREKEEAEQGKTSHPHLVSPSSDHLGFGYGNHACPGRFFAANELKIALCHMLLKYDWKMADNAVPTPFSFGMAYMPDLRAKLLIRRRSEELDIDSVES</sequence>
<protein>
    <recommendedName>
        <fullName evidence="12">Cytochrome P450 monooxygenase</fullName>
    </recommendedName>
</protein>
<dbReference type="Proteomes" id="UP001152024">
    <property type="component" value="Unassembled WGS sequence"/>
</dbReference>
<evidence type="ECO:0008006" key="12">
    <source>
        <dbReference type="Google" id="ProtNLM"/>
    </source>
</evidence>
<dbReference type="PANTHER" id="PTHR46206:SF2">
    <property type="entry name" value="CYTOCHROME P450 MONOOXYGENASE AUSG-RELATED"/>
    <property type="match status" value="1"/>
</dbReference>
<evidence type="ECO:0000256" key="7">
    <source>
        <dbReference type="ARBA" id="ARBA00023033"/>
    </source>
</evidence>
<dbReference type="EMBL" id="JAOQBH010000027">
    <property type="protein sequence ID" value="KAJ4115406.1"/>
    <property type="molecule type" value="Genomic_DNA"/>
</dbReference>
<organism evidence="10 11">
    <name type="scientific">Fusarium equiseti</name>
    <name type="common">Fusarium scirpi</name>
    <dbReference type="NCBI Taxonomy" id="61235"/>
    <lineage>
        <taxon>Eukaryota</taxon>
        <taxon>Fungi</taxon>
        <taxon>Dikarya</taxon>
        <taxon>Ascomycota</taxon>
        <taxon>Pezizomycotina</taxon>
        <taxon>Sordariomycetes</taxon>
        <taxon>Hypocreomycetidae</taxon>
        <taxon>Hypocreales</taxon>
        <taxon>Nectriaceae</taxon>
        <taxon>Fusarium</taxon>
        <taxon>Fusarium incarnatum-equiseti species complex</taxon>
    </lineage>
</organism>